<dbReference type="AlphaFoldDB" id="A0A077BRM1"/>
<gene>
    <name evidence="13" type="primary">fimU</name>
    <name evidence="14" type="ORF">REH87_000910</name>
</gene>
<keyword evidence="5" id="KW-0997">Cell inner membrane</keyword>
<dbReference type="GeneID" id="93832798"/>
<evidence type="ECO:0000259" key="12">
    <source>
        <dbReference type="Pfam" id="PF12019"/>
    </source>
</evidence>
<evidence type="ECO:0000256" key="1">
    <source>
        <dbReference type="ARBA" id="ARBA00004377"/>
    </source>
</evidence>
<evidence type="ECO:0000313" key="13">
    <source>
        <dbReference type="EMBL" id="AIU94607.1"/>
    </source>
</evidence>
<organism evidence="13">
    <name type="scientific">Stenotrophomonas maltophilia</name>
    <name type="common">Pseudomonas maltophilia</name>
    <name type="synonym">Xanthomonas maltophilia</name>
    <dbReference type="NCBI Taxonomy" id="40324"/>
    <lineage>
        <taxon>Bacteria</taxon>
        <taxon>Pseudomonadati</taxon>
        <taxon>Pseudomonadota</taxon>
        <taxon>Gammaproteobacteria</taxon>
        <taxon>Lysobacterales</taxon>
        <taxon>Lysobacteraceae</taxon>
        <taxon>Stenotrophomonas</taxon>
        <taxon>Stenotrophomonas maltophilia group</taxon>
    </lineage>
</organism>
<dbReference type="InterPro" id="IPR022346">
    <property type="entry name" value="T2SS_GspH"/>
</dbReference>
<dbReference type="Proteomes" id="UP001225498">
    <property type="component" value="Unassembled WGS sequence"/>
</dbReference>
<comment type="similarity">
    <text evidence="9">Belongs to the GSP H family.</text>
</comment>
<dbReference type="Pfam" id="PF07963">
    <property type="entry name" value="N_methyl"/>
    <property type="match status" value="1"/>
</dbReference>
<name>A0A077BRM1_STEMA</name>
<dbReference type="SUPFAM" id="SSF54523">
    <property type="entry name" value="Pili subunits"/>
    <property type="match status" value="1"/>
</dbReference>
<evidence type="ECO:0000256" key="4">
    <source>
        <dbReference type="ARBA" id="ARBA00022481"/>
    </source>
</evidence>
<protein>
    <recommendedName>
        <fullName evidence="2">Type II secretion system protein H</fullName>
    </recommendedName>
    <alternativeName>
        <fullName evidence="10">General secretion pathway protein H</fullName>
    </alternativeName>
</protein>
<evidence type="ECO:0000256" key="9">
    <source>
        <dbReference type="ARBA" id="ARBA00025772"/>
    </source>
</evidence>
<keyword evidence="4" id="KW-0488">Methylation</keyword>
<proteinExistence type="inferred from homology"/>
<keyword evidence="8 11" id="KW-0472">Membrane</keyword>
<feature type="transmembrane region" description="Helical" evidence="11">
    <location>
        <begin position="12"/>
        <end position="32"/>
    </location>
</feature>
<evidence type="ECO:0000313" key="14">
    <source>
        <dbReference type="EMBL" id="EKZ1925923.1"/>
    </source>
</evidence>
<evidence type="ECO:0000256" key="7">
    <source>
        <dbReference type="ARBA" id="ARBA00022989"/>
    </source>
</evidence>
<dbReference type="OrthoDB" id="6120962at2"/>
<sequence length="171" mass="18034">MSLRRQNGFTLVELMITLVILVILASISYPSFRTAMRSNRLTTTNNEVIGLLSLARSEAIRNRHGGGVCGSSNGTSCDGEWSKGMLAWGDADGDGSVSGSESVLRFSKGSSSLAVEAPSPTVITFDSQGRRRASADQVVSLVPQGCKTGDPMRTLTVLFSGQVRSTAGTCK</sequence>
<dbReference type="Gene3D" id="3.55.40.10">
    <property type="entry name" value="minor pseudopilin epsh domain"/>
    <property type="match status" value="1"/>
</dbReference>
<dbReference type="EMBL" id="ABLTIR010000011">
    <property type="protein sequence ID" value="EKZ1925923.1"/>
    <property type="molecule type" value="Genomic_DNA"/>
</dbReference>
<keyword evidence="3" id="KW-1003">Cell membrane</keyword>
<accession>A0A077BRM1</accession>
<evidence type="ECO:0000256" key="11">
    <source>
        <dbReference type="SAM" id="Phobius"/>
    </source>
</evidence>
<dbReference type="GO" id="GO:0015628">
    <property type="term" value="P:protein secretion by the type II secretion system"/>
    <property type="evidence" value="ECO:0007669"/>
    <property type="project" value="InterPro"/>
</dbReference>
<dbReference type="Pfam" id="PF12019">
    <property type="entry name" value="GspH"/>
    <property type="match status" value="1"/>
</dbReference>
<feature type="domain" description="General secretion pathway GspH" evidence="12">
    <location>
        <begin position="46"/>
        <end position="160"/>
    </location>
</feature>
<reference evidence="13" key="1">
    <citation type="journal article" date="2015" name="J. Antimicrob. Chemother.">
        <title>Characterization of a genomic island in Stenotrophomonas maltophilia that carries a novel floR gene variant.</title>
        <authorList>
            <person name="He T."/>
            <person name="Shen J."/>
            <person name="Schwarz S."/>
            <person name="Wu C."/>
            <person name="Wang Y."/>
        </authorList>
    </citation>
    <scope>NUCLEOTIDE SEQUENCE</scope>
    <source>
        <strain evidence="13">GZP-Sm1</strain>
    </source>
</reference>
<reference evidence="14" key="2">
    <citation type="submission" date="2023-08" db="EMBL/GenBank/DDBJ databases">
        <authorList>
            <consortium name="Clinical and Environmental Microbiology Branch: Whole genome sequencing antimicrobial resistance pathogens in the healthcare setting"/>
        </authorList>
    </citation>
    <scope>NUCLEOTIDE SEQUENCE</scope>
    <source>
        <strain evidence="14">2023CJ-00293</strain>
    </source>
</reference>
<dbReference type="InterPro" id="IPR012902">
    <property type="entry name" value="N_methyl_site"/>
</dbReference>
<evidence type="ECO:0000256" key="3">
    <source>
        <dbReference type="ARBA" id="ARBA00022475"/>
    </source>
</evidence>
<dbReference type="PATRIC" id="fig|40324.129.peg.4461"/>
<evidence type="ECO:0000256" key="5">
    <source>
        <dbReference type="ARBA" id="ARBA00022519"/>
    </source>
</evidence>
<evidence type="ECO:0000256" key="2">
    <source>
        <dbReference type="ARBA" id="ARBA00021549"/>
    </source>
</evidence>
<evidence type="ECO:0000256" key="10">
    <source>
        <dbReference type="ARBA" id="ARBA00030775"/>
    </source>
</evidence>
<keyword evidence="7 11" id="KW-1133">Transmembrane helix</keyword>
<dbReference type="RefSeq" id="WP_005408856.1">
    <property type="nucleotide sequence ID" value="NZ_BKBG02000001.1"/>
</dbReference>
<dbReference type="GO" id="GO:0015627">
    <property type="term" value="C:type II protein secretion system complex"/>
    <property type="evidence" value="ECO:0007669"/>
    <property type="project" value="InterPro"/>
</dbReference>
<evidence type="ECO:0000256" key="6">
    <source>
        <dbReference type="ARBA" id="ARBA00022692"/>
    </source>
</evidence>
<dbReference type="EMBL" id="KM649682">
    <property type="protein sequence ID" value="AIU94607.1"/>
    <property type="molecule type" value="Genomic_DNA"/>
</dbReference>
<keyword evidence="6 11" id="KW-0812">Transmembrane</keyword>
<dbReference type="NCBIfam" id="TIGR02532">
    <property type="entry name" value="IV_pilin_GFxxxE"/>
    <property type="match status" value="1"/>
</dbReference>
<dbReference type="GO" id="GO:0005886">
    <property type="term" value="C:plasma membrane"/>
    <property type="evidence" value="ECO:0007669"/>
    <property type="project" value="UniProtKB-SubCell"/>
</dbReference>
<comment type="subcellular location">
    <subcellularLocation>
        <location evidence="1">Cell inner membrane</location>
        <topology evidence="1">Single-pass membrane protein</topology>
    </subcellularLocation>
</comment>
<dbReference type="InterPro" id="IPR045584">
    <property type="entry name" value="Pilin-like"/>
</dbReference>
<evidence type="ECO:0000256" key="8">
    <source>
        <dbReference type="ARBA" id="ARBA00023136"/>
    </source>
</evidence>